<keyword evidence="3" id="KW-1185">Reference proteome</keyword>
<dbReference type="Proteomes" id="UP000053586">
    <property type="component" value="Unassembled WGS sequence"/>
</dbReference>
<dbReference type="InterPro" id="IPR001279">
    <property type="entry name" value="Metallo-B-lactamas"/>
</dbReference>
<evidence type="ECO:0000313" key="2">
    <source>
        <dbReference type="EMBL" id="GAB54646.1"/>
    </source>
</evidence>
<evidence type="ECO:0000313" key="3">
    <source>
        <dbReference type="Proteomes" id="UP000053586"/>
    </source>
</evidence>
<dbReference type="Pfam" id="PF00753">
    <property type="entry name" value="Lactamase_B"/>
    <property type="match status" value="1"/>
</dbReference>
<accession>H5T8K5</accession>
<dbReference type="PANTHER" id="PTHR42951">
    <property type="entry name" value="METALLO-BETA-LACTAMASE DOMAIN-CONTAINING"/>
    <property type="match status" value="1"/>
</dbReference>
<reference evidence="2 3" key="2">
    <citation type="journal article" date="2017" name="Antonie Van Leeuwenhoek">
        <title>Rhizobium rhizosphaerae sp. nov., a novel species isolated from rice rhizosphere.</title>
        <authorList>
            <person name="Zhao J.J."/>
            <person name="Zhang J."/>
            <person name="Zhang R.J."/>
            <person name="Zhang C.W."/>
            <person name="Yin H.Q."/>
            <person name="Zhang X.X."/>
        </authorList>
    </citation>
    <scope>NUCLEOTIDE SEQUENCE [LARGE SCALE GENOMIC DNA]</scope>
    <source>
        <strain evidence="2 3">ACAM 611</strain>
    </source>
</reference>
<dbReference type="RefSeq" id="WP_006003054.1">
    <property type="nucleotide sequence ID" value="NZ_BAET01000006.1"/>
</dbReference>
<dbReference type="SMART" id="SM00849">
    <property type="entry name" value="Lactamase_B"/>
    <property type="match status" value="1"/>
</dbReference>
<organism evidence="2 3">
    <name type="scientific">Glaciecola punicea ACAM 611</name>
    <dbReference type="NCBI Taxonomy" id="1121923"/>
    <lineage>
        <taxon>Bacteria</taxon>
        <taxon>Pseudomonadati</taxon>
        <taxon>Pseudomonadota</taxon>
        <taxon>Gammaproteobacteria</taxon>
        <taxon>Alteromonadales</taxon>
        <taxon>Alteromonadaceae</taxon>
        <taxon>Glaciecola</taxon>
    </lineage>
</organism>
<name>H5T8K5_9ALTE</name>
<dbReference type="InterPro" id="IPR036866">
    <property type="entry name" value="RibonucZ/Hydroxyglut_hydro"/>
</dbReference>
<comment type="caution">
    <text evidence="2">The sequence shown here is derived from an EMBL/GenBank/DDBJ whole genome shotgun (WGS) entry which is preliminary data.</text>
</comment>
<proteinExistence type="predicted"/>
<reference evidence="2 3" key="1">
    <citation type="journal article" date="2012" name="J. Bacteriol.">
        <title>Genome sequence of proteorhodopsin-containing sea ice bacterium Glaciecola punicea ACAM 611T.</title>
        <authorList>
            <person name="Qin Q.-L."/>
            <person name="Xie B.-B."/>
            <person name="Shu Y.-L."/>
            <person name="Rong J.-C."/>
            <person name="Zhao D.-L."/>
            <person name="Zhang X.-Y."/>
            <person name="Chen X.-L."/>
            <person name="Zhou B.-C."/>
            <person name="Zhanga Y.-Z."/>
        </authorList>
    </citation>
    <scope>NUCLEOTIDE SEQUENCE [LARGE SCALE GENOMIC DNA]</scope>
    <source>
        <strain evidence="2 3">ACAM 611</strain>
    </source>
</reference>
<evidence type="ECO:0000259" key="1">
    <source>
        <dbReference type="SMART" id="SM00849"/>
    </source>
</evidence>
<sequence length="253" mass="28950">MKIHVLKGFIQNIFLVEYPDKCMLLDGCSKADFSTLADFFERSLKRPLSDLKVVVVTHMHPDHAGCAHFLRHKTGCKIVSCDKQTQWYSGLKGRLAHLIDIALALWVAGKMNRPKKNIWYPPHLRPDIALSDQQTIPGFEEWQVFETPGHTDRDLSVMHMPSKRIYIADLIVRVKGKLSPPFPVYKPKQYKQSLLKLQALQTRSVMMAHVGELSLTDSDFAYLLSKAPLKPKTNKLAIQKMIKSKLFKTRLQS</sequence>
<dbReference type="STRING" id="56804.BAE46_10985"/>
<dbReference type="AlphaFoldDB" id="H5T8K5"/>
<protein>
    <recommendedName>
        <fullName evidence="1">Metallo-beta-lactamase domain-containing protein</fullName>
    </recommendedName>
</protein>
<dbReference type="InterPro" id="IPR050855">
    <property type="entry name" value="NDM-1-like"/>
</dbReference>
<dbReference type="SUPFAM" id="SSF56281">
    <property type="entry name" value="Metallo-hydrolase/oxidoreductase"/>
    <property type="match status" value="1"/>
</dbReference>
<dbReference type="OrthoDB" id="9802991at2"/>
<gene>
    <name evidence="2" type="ORF">GPUN_0499</name>
</gene>
<dbReference type="Gene3D" id="3.60.15.10">
    <property type="entry name" value="Ribonuclease Z/Hydroxyacylglutathione hydrolase-like"/>
    <property type="match status" value="1"/>
</dbReference>
<feature type="domain" description="Metallo-beta-lactamase" evidence="1">
    <location>
        <begin position="10"/>
        <end position="209"/>
    </location>
</feature>
<dbReference type="eggNOG" id="COG0491">
    <property type="taxonomic scope" value="Bacteria"/>
</dbReference>
<dbReference type="EMBL" id="BAET01000006">
    <property type="protein sequence ID" value="GAB54646.1"/>
    <property type="molecule type" value="Genomic_DNA"/>
</dbReference>